<dbReference type="EMBL" id="BNAU01000002">
    <property type="protein sequence ID" value="GHE88619.1"/>
    <property type="molecule type" value="Genomic_DNA"/>
</dbReference>
<sequence>MIYWRGPTATSADPEFVVTEIAKQRSQYGGQQVMVVTFRVQTRSDAALAQELSLALTPVVYVTDPDSGEAKSPGSGHEFGNRPEIFGTNKIYEFAYEFDLADVYDHGWLTLNSNGGPGAGVDIQYDLR</sequence>
<dbReference type="Proteomes" id="UP000605897">
    <property type="component" value="Unassembled WGS sequence"/>
</dbReference>
<reference evidence="2" key="1">
    <citation type="journal article" date="2019" name="Int. J. Syst. Evol. Microbiol.">
        <title>The Global Catalogue of Microorganisms (GCM) 10K type strain sequencing project: providing services to taxonomists for standard genome sequencing and annotation.</title>
        <authorList>
            <consortium name="The Broad Institute Genomics Platform"/>
            <consortium name="The Broad Institute Genome Sequencing Center for Infectious Disease"/>
            <person name="Wu L."/>
            <person name="Ma J."/>
        </authorList>
    </citation>
    <scope>NUCLEOTIDE SEQUENCE [LARGE SCALE GENOMIC DNA]</scope>
    <source>
        <strain evidence="2">CGMCC 4.7677</strain>
    </source>
</reference>
<name>A0ABQ3IPD7_9PSEU</name>
<keyword evidence="2" id="KW-1185">Reference proteome</keyword>
<evidence type="ECO:0000313" key="1">
    <source>
        <dbReference type="EMBL" id="GHE88619.1"/>
    </source>
</evidence>
<organism evidence="1 2">
    <name type="scientific">Amycolatopsis deserti</name>
    <dbReference type="NCBI Taxonomy" id="185696"/>
    <lineage>
        <taxon>Bacteria</taxon>
        <taxon>Bacillati</taxon>
        <taxon>Actinomycetota</taxon>
        <taxon>Actinomycetes</taxon>
        <taxon>Pseudonocardiales</taxon>
        <taxon>Pseudonocardiaceae</taxon>
        <taxon>Amycolatopsis</taxon>
    </lineage>
</organism>
<protein>
    <submittedName>
        <fullName evidence="1">Uncharacterized protein</fullName>
    </submittedName>
</protein>
<comment type="caution">
    <text evidence="1">The sequence shown here is derived from an EMBL/GenBank/DDBJ whole genome shotgun (WGS) entry which is preliminary data.</text>
</comment>
<proteinExistence type="predicted"/>
<accession>A0ABQ3IPD7</accession>
<gene>
    <name evidence="1" type="ORF">GCM10017786_20780</name>
</gene>
<evidence type="ECO:0000313" key="2">
    <source>
        <dbReference type="Proteomes" id="UP000605897"/>
    </source>
</evidence>